<dbReference type="Gene3D" id="2.160.10.10">
    <property type="entry name" value="Hexapeptide repeat proteins"/>
    <property type="match status" value="1"/>
</dbReference>
<organism evidence="3 4">
    <name type="scientific">Rhodococcus pyridinivorans AK37</name>
    <dbReference type="NCBI Taxonomy" id="1114960"/>
    <lineage>
        <taxon>Bacteria</taxon>
        <taxon>Bacillati</taxon>
        <taxon>Actinomycetota</taxon>
        <taxon>Actinomycetes</taxon>
        <taxon>Mycobacteriales</taxon>
        <taxon>Nocardiaceae</taxon>
        <taxon>Rhodococcus</taxon>
    </lineage>
</organism>
<evidence type="ECO:0000313" key="3">
    <source>
        <dbReference type="EMBL" id="EHK82633.1"/>
    </source>
</evidence>
<dbReference type="GO" id="GO:0016740">
    <property type="term" value="F:transferase activity"/>
    <property type="evidence" value="ECO:0007669"/>
    <property type="project" value="UniProtKB-KW"/>
</dbReference>
<dbReference type="PROSITE" id="PS00101">
    <property type="entry name" value="HEXAPEP_TRANSFERASES"/>
    <property type="match status" value="1"/>
</dbReference>
<dbReference type="Pfam" id="PF00132">
    <property type="entry name" value="Hexapep"/>
    <property type="match status" value="1"/>
</dbReference>
<keyword evidence="1 3" id="KW-0808">Transferase</keyword>
<sequence>MQVDGAIGDFVMIGMGVQIVNRVDHAIDELGVPMLWSTWSGDREQTDRDTVTIGTDVWIGGGSVVLSGIRIGDGAVVGAGSVVTRDVDDFSIVGGVPARVLGKRFADDGQRIEHLARLSELVQSRKV</sequence>
<dbReference type="PANTHER" id="PTHR43300">
    <property type="entry name" value="ACETYLTRANSFERASE"/>
    <property type="match status" value="1"/>
</dbReference>
<name>H0JTU2_9NOCA</name>
<dbReference type="InterPro" id="IPR050179">
    <property type="entry name" value="Trans_hexapeptide_repeat"/>
</dbReference>
<dbReference type="InterPro" id="IPR001451">
    <property type="entry name" value="Hexapep"/>
</dbReference>
<evidence type="ECO:0000313" key="4">
    <source>
        <dbReference type="Proteomes" id="UP000005064"/>
    </source>
</evidence>
<protein>
    <submittedName>
        <fullName evidence="3">Acetyltransferase</fullName>
    </submittedName>
</protein>
<accession>H0JTU2</accession>
<dbReference type="AlphaFoldDB" id="H0JTU2"/>
<reference evidence="3 4" key="1">
    <citation type="submission" date="2011-12" db="EMBL/GenBank/DDBJ databases">
        <authorList>
            <person name="Kriszt B."/>
            <person name="Tancsics A."/>
            <person name="Cserhati M."/>
            <person name="Toth A."/>
            <person name="Nagy I."/>
            <person name="Horvath B."/>
            <person name="Tamura T."/>
            <person name="Kukolya J."/>
            <person name="Szoboszlay S."/>
        </authorList>
    </citation>
    <scope>NUCLEOTIDE SEQUENCE [LARGE SCALE GENOMIC DNA]</scope>
    <source>
        <strain evidence="3 4">AK37</strain>
    </source>
</reference>
<dbReference type="PANTHER" id="PTHR43300:SF11">
    <property type="entry name" value="ACETYLTRANSFERASE RV3034C-RELATED"/>
    <property type="match status" value="1"/>
</dbReference>
<dbReference type="InterPro" id="IPR011004">
    <property type="entry name" value="Trimer_LpxA-like_sf"/>
</dbReference>
<proteinExistence type="predicted"/>
<evidence type="ECO:0000256" key="1">
    <source>
        <dbReference type="ARBA" id="ARBA00022679"/>
    </source>
</evidence>
<keyword evidence="2" id="KW-0677">Repeat</keyword>
<gene>
    <name evidence="3" type="ORF">AK37_15558</name>
</gene>
<dbReference type="EMBL" id="AHBW01000046">
    <property type="protein sequence ID" value="EHK82633.1"/>
    <property type="molecule type" value="Genomic_DNA"/>
</dbReference>
<dbReference type="InterPro" id="IPR018357">
    <property type="entry name" value="Hexapep_transf_CS"/>
</dbReference>
<evidence type="ECO:0000256" key="2">
    <source>
        <dbReference type="ARBA" id="ARBA00022737"/>
    </source>
</evidence>
<dbReference type="SUPFAM" id="SSF51161">
    <property type="entry name" value="Trimeric LpxA-like enzymes"/>
    <property type="match status" value="1"/>
</dbReference>
<comment type="caution">
    <text evidence="3">The sequence shown here is derived from an EMBL/GenBank/DDBJ whole genome shotgun (WGS) entry which is preliminary data.</text>
</comment>
<dbReference type="Proteomes" id="UP000005064">
    <property type="component" value="Unassembled WGS sequence"/>
</dbReference>